<gene>
    <name evidence="1" type="ORF">E5329_00755</name>
</gene>
<evidence type="ECO:0000313" key="1">
    <source>
        <dbReference type="EMBL" id="TGY98341.1"/>
    </source>
</evidence>
<proteinExistence type="predicted"/>
<protein>
    <submittedName>
        <fullName evidence="1">DUF115 domain-containing protein</fullName>
    </submittedName>
</protein>
<comment type="caution">
    <text evidence="1">The sequence shown here is derived from an EMBL/GenBank/DDBJ whole genome shotgun (WGS) entry which is preliminary data.</text>
</comment>
<evidence type="ECO:0000313" key="2">
    <source>
        <dbReference type="Proteomes" id="UP000304953"/>
    </source>
</evidence>
<sequence>MSEKQKSRNLKILEKRFPGISELIEEKKEELLEKEGMSVLGETAFTGEEILTVEKEGRRLYLAGRRDPLAHPKNQISVLGKIVPNASVFILGMGNLNYLKELNQAADESAQVLLYEPLFSVFYKQLCSVDLEELFGERTIALIVEGINEDGLERIIRAMLQGDRVPLMKYFILPNYVELCLEQVENFLKLMKEHSHSYFVGVGTKMFFRNKLAENFYSNVRYMRTGYKAIQLLNTIPADIPAFVVSAGPSLNKNIHELKRAKNKSFIIAVDTAIKPLVKAGIVPDMFATLDGIKPVELVEQEEAKEIPLLAKLNSTKGMLDYHTGKKFFIYDGFRYAAELFAINGKKLEGLPSGGSVATLAFSLACHLGFRKIIFVGQDLAYTNNKSHADGTFKEEMPEEDTKDFIMVPGNYEEEVPTLSNLDGYRKWFGEYIEWWERGHEVEFINATEGGARIEGTTLMPLKEVIDKECVKEVDIGACIDSLEPAFNQEEQEKILEYFHDTPKQIHGLILLAREGKKIYRQLDKLCQAGNMDKRAYRKLLKRVKKNREKIEKNVHFDLLINSMVQAEQIIRTGQYFKYDTAEEEGLELARQGKEYMELLEGYTKAIEQIARETVAKE</sequence>
<name>A0AC61S2A7_9FIRM</name>
<accession>A0AC61S2A7</accession>
<dbReference type="Proteomes" id="UP000304953">
    <property type="component" value="Unassembled WGS sequence"/>
</dbReference>
<reference evidence="1" key="1">
    <citation type="submission" date="2019-04" db="EMBL/GenBank/DDBJ databases">
        <title>Microbes associate with the intestines of laboratory mice.</title>
        <authorList>
            <person name="Navarre W."/>
            <person name="Wong E."/>
            <person name="Huang K."/>
            <person name="Tropini C."/>
            <person name="Ng K."/>
            <person name="Yu B."/>
        </authorList>
    </citation>
    <scope>NUCLEOTIDE SEQUENCE</scope>
    <source>
        <strain evidence="1">NM01_1-7b</strain>
    </source>
</reference>
<organism evidence="1 2">
    <name type="scientific">Petralouisia muris</name>
    <dbReference type="NCBI Taxonomy" id="3032872"/>
    <lineage>
        <taxon>Bacteria</taxon>
        <taxon>Bacillati</taxon>
        <taxon>Bacillota</taxon>
        <taxon>Clostridia</taxon>
        <taxon>Lachnospirales</taxon>
        <taxon>Lachnospiraceae</taxon>
        <taxon>Petralouisia</taxon>
    </lineage>
</organism>
<keyword evidence="2" id="KW-1185">Reference proteome</keyword>
<dbReference type="EMBL" id="SRYA01000001">
    <property type="protein sequence ID" value="TGY98341.1"/>
    <property type="molecule type" value="Genomic_DNA"/>
</dbReference>